<evidence type="ECO:0000256" key="2">
    <source>
        <dbReference type="SAM" id="SignalP"/>
    </source>
</evidence>
<name>A0ABD3KL80_EUCGL</name>
<proteinExistence type="predicted"/>
<gene>
    <name evidence="4" type="ORF">ACJRO7_019369</name>
</gene>
<dbReference type="InterPro" id="IPR008502">
    <property type="entry name" value="Prolamin-like"/>
</dbReference>
<dbReference type="Pfam" id="PF05617">
    <property type="entry name" value="Prolamin_like"/>
    <property type="match status" value="1"/>
</dbReference>
<dbReference type="PANTHER" id="PTHR31181:SF67">
    <property type="entry name" value="PROLAMIN-LIKE PROTEIN (DUF1278)"/>
    <property type="match status" value="1"/>
</dbReference>
<keyword evidence="5" id="KW-1185">Reference proteome</keyword>
<feature type="chain" id="PRO_5044768762" description="Prolamin-like domain-containing protein" evidence="2">
    <location>
        <begin position="20"/>
        <end position="120"/>
    </location>
</feature>
<comment type="caution">
    <text evidence="4">The sequence shown here is derived from an EMBL/GenBank/DDBJ whole genome shotgun (WGS) entry which is preliminary data.</text>
</comment>
<evidence type="ECO:0000256" key="1">
    <source>
        <dbReference type="ARBA" id="ARBA00022729"/>
    </source>
</evidence>
<dbReference type="EMBL" id="JBJKBG010000005">
    <property type="protein sequence ID" value="KAL3737831.1"/>
    <property type="molecule type" value="Genomic_DNA"/>
</dbReference>
<dbReference type="Proteomes" id="UP001634007">
    <property type="component" value="Unassembled WGS sequence"/>
</dbReference>
<keyword evidence="1 2" id="KW-0732">Signal</keyword>
<accession>A0ABD3KL80</accession>
<reference evidence="4 5" key="1">
    <citation type="submission" date="2024-11" db="EMBL/GenBank/DDBJ databases">
        <title>Chromosome-level genome assembly of Eucalyptus globulus Labill. provides insights into its genome evolution.</title>
        <authorList>
            <person name="Li X."/>
        </authorList>
    </citation>
    <scope>NUCLEOTIDE SEQUENCE [LARGE SCALE GENOMIC DNA]</scope>
    <source>
        <strain evidence="4">CL2024</strain>
        <tissue evidence="4">Fresh tender leaves</tissue>
    </source>
</reference>
<dbReference type="AlphaFoldDB" id="A0ABD3KL80"/>
<dbReference type="PANTHER" id="PTHR31181">
    <property type="entry name" value="EGG CELL-SECRETED PROTEIN 1.4"/>
    <property type="match status" value="1"/>
</dbReference>
<protein>
    <recommendedName>
        <fullName evidence="3">Prolamin-like domain-containing protein</fullName>
    </recommendedName>
</protein>
<sequence>MVSALPALLLLTFSVAAMAFSPAPSPTASVDISSQKLLALGDPTKCWQFIGDVQGCTEQLVKSLVEKNVKFLPACCKVIGGLPTNCFTWIFPLPIFGISFSDQINEFCSNLLGENPHTAS</sequence>
<feature type="domain" description="Prolamin-like" evidence="3">
    <location>
        <begin position="45"/>
        <end position="109"/>
    </location>
</feature>
<evidence type="ECO:0000259" key="3">
    <source>
        <dbReference type="Pfam" id="PF05617"/>
    </source>
</evidence>
<evidence type="ECO:0000313" key="5">
    <source>
        <dbReference type="Proteomes" id="UP001634007"/>
    </source>
</evidence>
<evidence type="ECO:0000313" key="4">
    <source>
        <dbReference type="EMBL" id="KAL3737831.1"/>
    </source>
</evidence>
<organism evidence="4 5">
    <name type="scientific">Eucalyptus globulus</name>
    <name type="common">Tasmanian blue gum</name>
    <dbReference type="NCBI Taxonomy" id="34317"/>
    <lineage>
        <taxon>Eukaryota</taxon>
        <taxon>Viridiplantae</taxon>
        <taxon>Streptophyta</taxon>
        <taxon>Embryophyta</taxon>
        <taxon>Tracheophyta</taxon>
        <taxon>Spermatophyta</taxon>
        <taxon>Magnoliopsida</taxon>
        <taxon>eudicotyledons</taxon>
        <taxon>Gunneridae</taxon>
        <taxon>Pentapetalae</taxon>
        <taxon>rosids</taxon>
        <taxon>malvids</taxon>
        <taxon>Myrtales</taxon>
        <taxon>Myrtaceae</taxon>
        <taxon>Myrtoideae</taxon>
        <taxon>Eucalypteae</taxon>
        <taxon>Eucalyptus</taxon>
    </lineage>
</organism>
<feature type="signal peptide" evidence="2">
    <location>
        <begin position="1"/>
        <end position="19"/>
    </location>
</feature>